<comment type="caution">
    <text evidence="1">The sequence shown here is derived from an EMBL/GenBank/DDBJ whole genome shotgun (WGS) entry which is preliminary data.</text>
</comment>
<evidence type="ECO:0000313" key="1">
    <source>
        <dbReference type="EMBL" id="EAQ96338.2"/>
    </source>
</evidence>
<keyword evidence="2" id="KW-1185">Reference proteome</keyword>
<protein>
    <submittedName>
        <fullName evidence="1">Uncharacterized protein</fullName>
    </submittedName>
</protein>
<proteinExistence type="predicted"/>
<dbReference type="EMBL" id="AAOA02000001">
    <property type="protein sequence ID" value="EAQ96338.2"/>
    <property type="molecule type" value="Genomic_DNA"/>
</dbReference>
<dbReference type="AlphaFoldDB" id="A4ACB0"/>
<dbReference type="Proteomes" id="UP000019205">
    <property type="component" value="Chromosome"/>
</dbReference>
<dbReference type="HOGENOM" id="CLU_1118667_0_0_6"/>
<gene>
    <name evidence="1" type="ORF">KT71_13165</name>
</gene>
<accession>A4ACB0</accession>
<reference evidence="1 2" key="2">
    <citation type="journal article" date="2009" name="PLoS ONE">
        <title>The photosynthetic apparatus and its regulation in the aerobic gammaproteobacterium Congregibacter litoralis gen. nov., sp. nov.</title>
        <authorList>
            <person name="Spring S."/>
            <person name="Lunsdorf H."/>
            <person name="Fuchs B.M."/>
            <person name="Tindall B.J."/>
        </authorList>
    </citation>
    <scope>NUCLEOTIDE SEQUENCE [LARGE SCALE GENOMIC DNA]</scope>
    <source>
        <strain evidence="1">KT71</strain>
    </source>
</reference>
<sequence length="248" mass="28168">MILKRLASSISRQDWFAVCLEVLIVVVGIYLGLQASEWSQDRDDRQAEIAYLERIVVDLRSSEKQTRIDADFQSRHAGYGGLIIDSLDTCELSLNNRNDFASGIYLAGKYINATFVKATIEELLSSGRATLIRNAELRQKLIELLRFYDEHLFYMSDVQLRTAPHVNYIDSVVPVTVREAIGGGVNITWDRLRTNFEDMCNDKRLLSAVIATTNYTWDSTDSLYTWAERLSTLGGEVRAELATLRKSK</sequence>
<organism evidence="1 2">
    <name type="scientific">Congregibacter litoralis KT71</name>
    <dbReference type="NCBI Taxonomy" id="314285"/>
    <lineage>
        <taxon>Bacteria</taxon>
        <taxon>Pseudomonadati</taxon>
        <taxon>Pseudomonadota</taxon>
        <taxon>Gammaproteobacteria</taxon>
        <taxon>Cellvibrionales</taxon>
        <taxon>Halieaceae</taxon>
        <taxon>Congregibacter</taxon>
    </lineage>
</organism>
<evidence type="ECO:0000313" key="2">
    <source>
        <dbReference type="Proteomes" id="UP000019205"/>
    </source>
</evidence>
<dbReference type="OrthoDB" id="6388784at2"/>
<reference evidence="1 2" key="1">
    <citation type="journal article" date="2007" name="Proc. Natl. Acad. Sci. U.S.A.">
        <title>Characterization of a marine gammaproteobacterium capable of aerobic anoxygenic photosynthesis.</title>
        <authorList>
            <person name="Fuchs B.M."/>
            <person name="Spring S."/>
            <person name="Teeling H."/>
            <person name="Quast C."/>
            <person name="Wulf J."/>
            <person name="Schattenhofer M."/>
            <person name="Yan S."/>
            <person name="Ferriera S."/>
            <person name="Johnson J."/>
            <person name="Glockner F.O."/>
            <person name="Amann R."/>
        </authorList>
    </citation>
    <scope>NUCLEOTIDE SEQUENCE [LARGE SCALE GENOMIC DNA]</scope>
    <source>
        <strain evidence="1">KT71</strain>
    </source>
</reference>
<dbReference type="STRING" id="314285.KT71_13165"/>
<name>A4ACB0_9GAMM</name>
<dbReference type="RefSeq" id="WP_023659717.1">
    <property type="nucleotide sequence ID" value="NZ_CM002299.1"/>
</dbReference>